<keyword evidence="5" id="KW-1185">Reference proteome</keyword>
<dbReference type="RefSeq" id="WP_069848637.1">
    <property type="nucleotide sequence ID" value="NZ_CP014859.1"/>
</dbReference>
<dbReference type="Pfam" id="PF00149">
    <property type="entry name" value="Metallophos"/>
    <property type="match status" value="1"/>
</dbReference>
<evidence type="ECO:0000259" key="3">
    <source>
        <dbReference type="Pfam" id="PF00149"/>
    </source>
</evidence>
<dbReference type="CDD" id="cd00838">
    <property type="entry name" value="MPP_superfamily"/>
    <property type="match status" value="1"/>
</dbReference>
<evidence type="ECO:0000256" key="1">
    <source>
        <dbReference type="ARBA" id="ARBA00022723"/>
    </source>
</evidence>
<dbReference type="Proteomes" id="UP000095210">
    <property type="component" value="Chromosome"/>
</dbReference>
<organism evidence="4 5">
    <name type="scientific">Actinoalloteichus hymeniacidonis</name>
    <dbReference type="NCBI Taxonomy" id="340345"/>
    <lineage>
        <taxon>Bacteria</taxon>
        <taxon>Bacillati</taxon>
        <taxon>Actinomycetota</taxon>
        <taxon>Actinomycetes</taxon>
        <taxon>Pseudonocardiales</taxon>
        <taxon>Pseudonocardiaceae</taxon>
        <taxon>Actinoalloteichus</taxon>
    </lineage>
</organism>
<dbReference type="PIRSF" id="PIRSF008292">
    <property type="entry name" value="UCP008292"/>
    <property type="match status" value="1"/>
</dbReference>
<dbReference type="GO" id="GO:0009245">
    <property type="term" value="P:lipid A biosynthetic process"/>
    <property type="evidence" value="ECO:0007669"/>
    <property type="project" value="TreeGrafter"/>
</dbReference>
<keyword evidence="1" id="KW-0479">Metal-binding</keyword>
<proteinExistence type="predicted"/>
<accession>A0AAC9HPI7</accession>
<feature type="domain" description="Calcineurin-like phosphoesterase" evidence="3">
    <location>
        <begin position="2"/>
        <end position="205"/>
    </location>
</feature>
<dbReference type="EMBL" id="CP014859">
    <property type="protein sequence ID" value="AOS63033.1"/>
    <property type="molecule type" value="Genomic_DNA"/>
</dbReference>
<dbReference type="GO" id="GO:0008758">
    <property type="term" value="F:UDP-2,3-diacylglucosamine hydrolase activity"/>
    <property type="evidence" value="ECO:0007669"/>
    <property type="project" value="TreeGrafter"/>
</dbReference>
<evidence type="ECO:0000313" key="4">
    <source>
        <dbReference type="EMBL" id="AOS63033.1"/>
    </source>
</evidence>
<reference evidence="5" key="1">
    <citation type="submission" date="2016-03" db="EMBL/GenBank/DDBJ databases">
        <title>Complete genome sequence of the type strain Actinoalloteichus hymeniacidonis DSM 45092.</title>
        <authorList>
            <person name="Schaffert L."/>
            <person name="Albersmeier A."/>
            <person name="Winkler A."/>
            <person name="Kalinowski J."/>
            <person name="Zotchev S."/>
            <person name="Ruckert C."/>
        </authorList>
    </citation>
    <scope>NUCLEOTIDE SEQUENCE [LARGE SCALE GENOMIC DNA]</scope>
    <source>
        <strain evidence="5">HPA177(T) (DSM 45092(T))</strain>
    </source>
</reference>
<dbReference type="KEGG" id="ahm:TL08_11095"/>
<dbReference type="AlphaFoldDB" id="A0AAC9HPI7"/>
<sequence length="244" mass="25889">MIRIAAVGDVHLDPSTAGTLRPALNSVARQADLLLLAGDLTRHGTLDEARTVGEEFAELGVPVVAVLGNHDYHSDQQDEVGRVLAAHGITVLEGDSVVFTIAGLSVGIAGVKGFGGGFAGRCGTAFGEPEMKAFIDHTTAIAGRLRRALLALDVDVRLALTHYSPVTDTLRGEPLEIYPFLGSYHLAEAIDEADCALALHGHAHYGTEHGTTPGGVRVRNVAQPVLHSAYAVYDLEPRDPHRRE</sequence>
<dbReference type="PANTHER" id="PTHR31302:SF31">
    <property type="entry name" value="PHOSPHODIESTERASE YAEI"/>
    <property type="match status" value="1"/>
</dbReference>
<dbReference type="SUPFAM" id="SSF56300">
    <property type="entry name" value="Metallo-dependent phosphatases"/>
    <property type="match status" value="1"/>
</dbReference>
<keyword evidence="2" id="KW-0378">Hydrolase</keyword>
<gene>
    <name evidence="4" type="ORF">TL08_11095</name>
</gene>
<evidence type="ECO:0000313" key="5">
    <source>
        <dbReference type="Proteomes" id="UP000095210"/>
    </source>
</evidence>
<dbReference type="Gene3D" id="3.60.21.10">
    <property type="match status" value="1"/>
</dbReference>
<dbReference type="GO" id="GO:0016020">
    <property type="term" value="C:membrane"/>
    <property type="evidence" value="ECO:0007669"/>
    <property type="project" value="GOC"/>
</dbReference>
<dbReference type="GO" id="GO:0046872">
    <property type="term" value="F:metal ion binding"/>
    <property type="evidence" value="ECO:0007669"/>
    <property type="project" value="UniProtKB-KW"/>
</dbReference>
<dbReference type="InterPro" id="IPR029052">
    <property type="entry name" value="Metallo-depent_PP-like"/>
</dbReference>
<protein>
    <submittedName>
        <fullName evidence="4">Phosphoesterase, ICC</fullName>
    </submittedName>
</protein>
<evidence type="ECO:0000256" key="2">
    <source>
        <dbReference type="ARBA" id="ARBA00022801"/>
    </source>
</evidence>
<dbReference type="InterPro" id="IPR004843">
    <property type="entry name" value="Calcineurin-like_PHP"/>
</dbReference>
<dbReference type="PANTHER" id="PTHR31302">
    <property type="entry name" value="TRANSMEMBRANE PROTEIN WITH METALLOPHOSPHOESTERASE DOMAIN-RELATED"/>
    <property type="match status" value="1"/>
</dbReference>
<dbReference type="InterPro" id="IPR016538">
    <property type="entry name" value="UCP008292"/>
</dbReference>
<dbReference type="InterPro" id="IPR051158">
    <property type="entry name" value="Metallophosphoesterase_sf"/>
</dbReference>
<name>A0AAC9HPI7_9PSEU</name>